<dbReference type="SUPFAM" id="SSF103473">
    <property type="entry name" value="MFS general substrate transporter"/>
    <property type="match status" value="1"/>
</dbReference>
<feature type="transmembrane region" description="Helical" evidence="7">
    <location>
        <begin position="284"/>
        <end position="303"/>
    </location>
</feature>
<evidence type="ECO:0000256" key="1">
    <source>
        <dbReference type="ARBA" id="ARBA00004651"/>
    </source>
</evidence>
<evidence type="ECO:0000256" key="7">
    <source>
        <dbReference type="SAM" id="Phobius"/>
    </source>
</evidence>
<dbReference type="PANTHER" id="PTHR23513:SF6">
    <property type="entry name" value="MAJOR FACILITATOR SUPERFAMILY ASSOCIATED DOMAIN-CONTAINING PROTEIN"/>
    <property type="match status" value="1"/>
</dbReference>
<evidence type="ECO:0000256" key="5">
    <source>
        <dbReference type="ARBA" id="ARBA00022989"/>
    </source>
</evidence>
<evidence type="ECO:0000256" key="6">
    <source>
        <dbReference type="ARBA" id="ARBA00023136"/>
    </source>
</evidence>
<dbReference type="Proteomes" id="UP000199103">
    <property type="component" value="Chromosome I"/>
</dbReference>
<dbReference type="InterPro" id="IPR010290">
    <property type="entry name" value="TM_effector"/>
</dbReference>
<keyword evidence="2" id="KW-0813">Transport</keyword>
<protein>
    <submittedName>
        <fullName evidence="8">Transmembrane secretion effector</fullName>
    </submittedName>
</protein>
<comment type="subcellular location">
    <subcellularLocation>
        <location evidence="1">Cell membrane</location>
        <topology evidence="1">Multi-pass membrane protein</topology>
    </subcellularLocation>
</comment>
<keyword evidence="6 7" id="KW-0472">Membrane</keyword>
<feature type="transmembrane region" description="Helical" evidence="7">
    <location>
        <begin position="48"/>
        <end position="72"/>
    </location>
</feature>
<reference evidence="8 9" key="1">
    <citation type="submission" date="2016-10" db="EMBL/GenBank/DDBJ databases">
        <authorList>
            <person name="de Groot N.N."/>
        </authorList>
    </citation>
    <scope>NUCLEOTIDE SEQUENCE [LARGE SCALE GENOMIC DNA]</scope>
    <source>
        <strain evidence="8 9">DSM 21800</strain>
    </source>
</reference>
<organism evidence="8 9">
    <name type="scientific">Microlunatus soli</name>
    <dbReference type="NCBI Taxonomy" id="630515"/>
    <lineage>
        <taxon>Bacteria</taxon>
        <taxon>Bacillati</taxon>
        <taxon>Actinomycetota</taxon>
        <taxon>Actinomycetes</taxon>
        <taxon>Propionibacteriales</taxon>
        <taxon>Propionibacteriaceae</taxon>
        <taxon>Microlunatus</taxon>
    </lineage>
</organism>
<evidence type="ECO:0000256" key="2">
    <source>
        <dbReference type="ARBA" id="ARBA00022448"/>
    </source>
</evidence>
<keyword evidence="5 7" id="KW-1133">Transmembrane helix</keyword>
<keyword evidence="9" id="KW-1185">Reference proteome</keyword>
<feature type="transmembrane region" description="Helical" evidence="7">
    <location>
        <begin position="162"/>
        <end position="186"/>
    </location>
</feature>
<dbReference type="STRING" id="630515.SAMN04489812_5772"/>
<accession>A0A1H2AA54</accession>
<dbReference type="CDD" id="cd06173">
    <property type="entry name" value="MFS_MefA_like"/>
    <property type="match status" value="1"/>
</dbReference>
<evidence type="ECO:0000313" key="9">
    <source>
        <dbReference type="Proteomes" id="UP000199103"/>
    </source>
</evidence>
<proteinExistence type="predicted"/>
<sequence length="412" mass="42651">MPTIRRVRLLRTNPVFRSLWLANLAAALASSALGTVLTVQIFTITHSAAATSGLLVAATVPAIALGTIGGLAADRIRRDRLVKLTSWLRVPTVACLLLVGDHAGALYVIAFVQAAQLQFFVPAEQATVADIVSDKDLPDAMSANSVARNVTRLAGPALGGILITWIGFVPTIAAVSGCLGVAALLFSFLPRSEHVPSADVTIIRDWLDGPRITVTHVPARAVAVFQILDSIKEGPLSSLFPVLMLGTIGATAAYMGTVNSSFAVTAILAAPLVGIITRRLGYRWPIAGGAAISGGLLLLLAAVPNATTALAVFALSGFPFTISWVAANTWLLANTDATHRGRVTGTTSTLNAIATAVFAGIAGAAAEIVPVVTVIGVAALIQTLAGPCFLIMTRRYTGRVNQPTSNASTELP</sequence>
<evidence type="ECO:0000313" key="8">
    <source>
        <dbReference type="EMBL" id="SDT42642.1"/>
    </source>
</evidence>
<keyword evidence="4 7" id="KW-0812">Transmembrane</keyword>
<gene>
    <name evidence="8" type="ORF">SAMN04489812_5772</name>
</gene>
<feature type="transmembrane region" description="Helical" evidence="7">
    <location>
        <begin position="20"/>
        <end position="42"/>
    </location>
</feature>
<dbReference type="InterPro" id="IPR036259">
    <property type="entry name" value="MFS_trans_sf"/>
</dbReference>
<dbReference type="Pfam" id="PF05977">
    <property type="entry name" value="MFS_3"/>
    <property type="match status" value="1"/>
</dbReference>
<feature type="transmembrane region" description="Helical" evidence="7">
    <location>
        <begin position="309"/>
        <end position="331"/>
    </location>
</feature>
<dbReference type="Gene3D" id="1.20.1250.20">
    <property type="entry name" value="MFS general substrate transporter like domains"/>
    <property type="match status" value="2"/>
</dbReference>
<keyword evidence="3" id="KW-1003">Cell membrane</keyword>
<dbReference type="AlphaFoldDB" id="A0A1H2AA54"/>
<dbReference type="EMBL" id="LT629772">
    <property type="protein sequence ID" value="SDT42642.1"/>
    <property type="molecule type" value="Genomic_DNA"/>
</dbReference>
<feature type="transmembrane region" description="Helical" evidence="7">
    <location>
        <begin position="368"/>
        <end position="392"/>
    </location>
</feature>
<dbReference type="PANTHER" id="PTHR23513">
    <property type="entry name" value="INTEGRAL MEMBRANE EFFLUX PROTEIN-RELATED"/>
    <property type="match status" value="1"/>
</dbReference>
<dbReference type="GO" id="GO:0005886">
    <property type="term" value="C:plasma membrane"/>
    <property type="evidence" value="ECO:0007669"/>
    <property type="project" value="UniProtKB-SubCell"/>
</dbReference>
<evidence type="ECO:0000256" key="3">
    <source>
        <dbReference type="ARBA" id="ARBA00022475"/>
    </source>
</evidence>
<name>A0A1H2AA54_9ACTN</name>
<feature type="transmembrane region" description="Helical" evidence="7">
    <location>
        <begin position="261"/>
        <end position="277"/>
    </location>
</feature>
<feature type="transmembrane region" description="Helical" evidence="7">
    <location>
        <begin position="343"/>
        <end position="362"/>
    </location>
</feature>
<evidence type="ECO:0000256" key="4">
    <source>
        <dbReference type="ARBA" id="ARBA00022692"/>
    </source>
</evidence>